<dbReference type="SUPFAM" id="SSF53383">
    <property type="entry name" value="PLP-dependent transferases"/>
    <property type="match status" value="1"/>
</dbReference>
<keyword evidence="4 6" id="KW-0663">Pyridoxal phosphate</keyword>
<dbReference type="EMBL" id="JBIHMM010000001">
    <property type="protein sequence ID" value="MFH0253589.1"/>
    <property type="molecule type" value="Genomic_DNA"/>
</dbReference>
<dbReference type="Gene3D" id="3.90.1150.10">
    <property type="entry name" value="Aspartate Aminotransferase, domain 1"/>
    <property type="match status" value="1"/>
</dbReference>
<evidence type="ECO:0000256" key="2">
    <source>
        <dbReference type="ARBA" id="ARBA00009533"/>
    </source>
</evidence>
<dbReference type="Proteomes" id="UP001607157">
    <property type="component" value="Unassembled WGS sequence"/>
</dbReference>
<dbReference type="RefSeq" id="WP_377172788.1">
    <property type="nucleotide sequence ID" value="NZ_JBHTJC010000005.1"/>
</dbReference>
<accession>A0ABW7I603</accession>
<dbReference type="PANTHER" id="PTHR11999:SF70">
    <property type="entry name" value="MIP05841P"/>
    <property type="match status" value="1"/>
</dbReference>
<evidence type="ECO:0000313" key="8">
    <source>
        <dbReference type="Proteomes" id="UP001607157"/>
    </source>
</evidence>
<dbReference type="PANTHER" id="PTHR11999">
    <property type="entry name" value="GROUP II PYRIDOXAL-5-PHOSPHATE DECARBOXYLASE"/>
    <property type="match status" value="1"/>
</dbReference>
<dbReference type="InterPro" id="IPR015421">
    <property type="entry name" value="PyrdxlP-dep_Trfase_major"/>
</dbReference>
<comment type="cofactor">
    <cofactor evidence="1 6">
        <name>pyridoxal 5'-phosphate</name>
        <dbReference type="ChEBI" id="CHEBI:597326"/>
    </cofactor>
</comment>
<comment type="similarity">
    <text evidence="2 6">Belongs to the group II decarboxylase family.</text>
</comment>
<comment type="caution">
    <text evidence="7">The sequence shown here is derived from an EMBL/GenBank/DDBJ whole genome shotgun (WGS) entry which is preliminary data.</text>
</comment>
<gene>
    <name evidence="7" type="ORF">ACGRVM_06780</name>
</gene>
<dbReference type="Gene3D" id="3.40.640.10">
    <property type="entry name" value="Type I PLP-dependent aspartate aminotransferase-like (Major domain)"/>
    <property type="match status" value="1"/>
</dbReference>
<dbReference type="Pfam" id="PF00282">
    <property type="entry name" value="Pyridoxal_deC"/>
    <property type="match status" value="1"/>
</dbReference>
<keyword evidence="5 6" id="KW-0456">Lyase</keyword>
<evidence type="ECO:0000256" key="3">
    <source>
        <dbReference type="ARBA" id="ARBA00022793"/>
    </source>
</evidence>
<organism evidence="7 8">
    <name type="scientific">Roseovarius aquimarinus</name>
    <dbReference type="NCBI Taxonomy" id="1229156"/>
    <lineage>
        <taxon>Bacteria</taxon>
        <taxon>Pseudomonadati</taxon>
        <taxon>Pseudomonadota</taxon>
        <taxon>Alphaproteobacteria</taxon>
        <taxon>Rhodobacterales</taxon>
        <taxon>Roseobacteraceae</taxon>
        <taxon>Roseovarius</taxon>
    </lineage>
</organism>
<dbReference type="InterPro" id="IPR002129">
    <property type="entry name" value="PyrdxlP-dep_de-COase"/>
</dbReference>
<keyword evidence="3" id="KW-0210">Decarboxylase</keyword>
<proteinExistence type="inferred from homology"/>
<evidence type="ECO:0000256" key="6">
    <source>
        <dbReference type="RuleBase" id="RU000382"/>
    </source>
</evidence>
<name>A0ABW7I603_9RHOB</name>
<evidence type="ECO:0000313" key="7">
    <source>
        <dbReference type="EMBL" id="MFH0253589.1"/>
    </source>
</evidence>
<evidence type="ECO:0000256" key="5">
    <source>
        <dbReference type="ARBA" id="ARBA00023239"/>
    </source>
</evidence>
<protein>
    <submittedName>
        <fullName evidence="7">Pyridoxal phosphate-dependent decarboxylase family protein</fullName>
    </submittedName>
</protein>
<dbReference type="InterPro" id="IPR015424">
    <property type="entry name" value="PyrdxlP-dep_Trfase"/>
</dbReference>
<dbReference type="InterPro" id="IPR015422">
    <property type="entry name" value="PyrdxlP-dep_Trfase_small"/>
</dbReference>
<evidence type="ECO:0000256" key="1">
    <source>
        <dbReference type="ARBA" id="ARBA00001933"/>
    </source>
</evidence>
<evidence type="ECO:0000256" key="4">
    <source>
        <dbReference type="ARBA" id="ARBA00022898"/>
    </source>
</evidence>
<dbReference type="InterPro" id="IPR010977">
    <property type="entry name" value="Aromatic_deC"/>
</dbReference>
<reference evidence="7 8" key="1">
    <citation type="submission" date="2024-10" db="EMBL/GenBank/DDBJ databases">
        <authorList>
            <person name="Yang X.-N."/>
        </authorList>
    </citation>
    <scope>NUCLEOTIDE SEQUENCE [LARGE SCALE GENOMIC DNA]</scope>
    <source>
        <strain evidence="7 8">CAU 1059</strain>
    </source>
</reference>
<keyword evidence="8" id="KW-1185">Reference proteome</keyword>
<sequence length="472" mass="50168">MSNDTSARTEAIGFETDTNPLVRSLKPLQAAHHRALSYIETAHRRPVAPKQEAIAGLGGFDGPLPEQGNDPNDTIALLDRIGSPATVTSTGGRFFGLVVGGTLPAALAARTLTSAWDQVVFSEATSPVGVHLEQVASAWLLDLLGLPGDASVGFVTGATMANVTCLAAARHHLLEQAGWDVETKGLWDAPRLRFVAGEQLHVTVRKALSLLGCGTESIETVPCDEQGRLIPDALPALDGRTIILAQAGNVNSGASDPIGEIARRANAAGAWTHVDGAFGLWAAASARTRDQLDGYEAAQSWVVDGHKWLNTPYDCGVAICAHPQALHEAMRTQAPYLKVGGSVAPKDMVPEFSRSARGVEVWAALHSLGRVGVADLIDRCCRHARALAEGLERLGFEILNDVVLNQVVATMPEREHEMAGLAARVQASGEAWFGPTQWRGRAGLRFSIASWATTDDDITRTLDAIESKLETS</sequence>